<gene>
    <name evidence="1" type="ORF">JMJ77_014700</name>
</gene>
<name>A0A9P7QZ37_9PEZI</name>
<sequence length="324" mass="36189">MHGRAAGARQIPGKADLGASKEKRDNFLASIWDIKSPLDNIVSSLHLSLSSTISRLIVSHNRPLSQPISLDKPLNSSKQVRNMSATLQPQHATNTFCREHHIIDWNIELRDISLHDSCVVGRLCARAEERSCPKASLFAAYERSGLWDACDPKHRACHIGEPCLVTGEKSCARILYVAKYEHANGTCFSRGPDHVLCSTTATSDLDQQYLFPKCSACLILTEARSLVLIHRRMLDECVEDEGLSSTDIDCIRTSLSGYIRAYNVRRKLHLEELQGGSQMRHDLEMDYASGNGEVSRVQSHATGRKGWWKSVVKRVTRAVIRILS</sequence>
<keyword evidence="2" id="KW-1185">Reference proteome</keyword>
<dbReference type="Proteomes" id="UP000699042">
    <property type="component" value="Unassembled WGS sequence"/>
</dbReference>
<organism evidence="1 2">
    <name type="scientific">Colletotrichum scovillei</name>
    <dbReference type="NCBI Taxonomy" id="1209932"/>
    <lineage>
        <taxon>Eukaryota</taxon>
        <taxon>Fungi</taxon>
        <taxon>Dikarya</taxon>
        <taxon>Ascomycota</taxon>
        <taxon>Pezizomycotina</taxon>
        <taxon>Sordariomycetes</taxon>
        <taxon>Hypocreomycetidae</taxon>
        <taxon>Glomerellales</taxon>
        <taxon>Glomerellaceae</taxon>
        <taxon>Colletotrichum</taxon>
        <taxon>Colletotrichum acutatum species complex</taxon>
    </lineage>
</organism>
<dbReference type="EMBL" id="JAESDN010000008">
    <property type="protein sequence ID" value="KAG7046470.1"/>
    <property type="molecule type" value="Genomic_DNA"/>
</dbReference>
<evidence type="ECO:0000313" key="2">
    <source>
        <dbReference type="Proteomes" id="UP000699042"/>
    </source>
</evidence>
<reference evidence="1" key="1">
    <citation type="submission" date="2021-05" db="EMBL/GenBank/DDBJ databases">
        <title>Comparative genomics of three Colletotrichum scovillei strains and genetic complementation revealed genes involved fungal growth and virulence on chili pepper.</title>
        <authorList>
            <person name="Hsieh D.-K."/>
            <person name="Chuang S.-C."/>
            <person name="Chen C.-Y."/>
            <person name="Chao Y.-T."/>
            <person name="Lu M.-Y.J."/>
            <person name="Lee M.-H."/>
            <person name="Shih M.-C."/>
        </authorList>
    </citation>
    <scope>NUCLEOTIDE SEQUENCE</scope>
    <source>
        <strain evidence="1">Coll-153</strain>
    </source>
</reference>
<dbReference type="AlphaFoldDB" id="A0A9P7QZ37"/>
<comment type="caution">
    <text evidence="1">The sequence shown here is derived from an EMBL/GenBank/DDBJ whole genome shotgun (WGS) entry which is preliminary data.</text>
</comment>
<evidence type="ECO:0000313" key="1">
    <source>
        <dbReference type="EMBL" id="KAG7046470.1"/>
    </source>
</evidence>
<proteinExistence type="predicted"/>
<accession>A0A9P7QZ37</accession>
<protein>
    <submittedName>
        <fullName evidence="1">Uncharacterized protein</fullName>
    </submittedName>
</protein>